<dbReference type="SMART" id="SM00195">
    <property type="entry name" value="DSPc"/>
    <property type="match status" value="1"/>
</dbReference>
<evidence type="ECO:0000256" key="1">
    <source>
        <dbReference type="ARBA" id="ARBA00008601"/>
    </source>
</evidence>
<gene>
    <name evidence="7" type="ORF">SteCoe_23649</name>
</gene>
<dbReference type="GO" id="GO:0005737">
    <property type="term" value="C:cytoplasm"/>
    <property type="evidence" value="ECO:0007669"/>
    <property type="project" value="TreeGrafter"/>
</dbReference>
<dbReference type="InterPro" id="IPR016130">
    <property type="entry name" value="Tyr_Pase_AS"/>
</dbReference>
<dbReference type="Pfam" id="PF00782">
    <property type="entry name" value="DSPc"/>
    <property type="match status" value="1"/>
</dbReference>
<organism evidence="7 8">
    <name type="scientific">Stentor coeruleus</name>
    <dbReference type="NCBI Taxonomy" id="5963"/>
    <lineage>
        <taxon>Eukaryota</taxon>
        <taxon>Sar</taxon>
        <taxon>Alveolata</taxon>
        <taxon>Ciliophora</taxon>
        <taxon>Postciliodesmatophora</taxon>
        <taxon>Heterotrichea</taxon>
        <taxon>Heterotrichida</taxon>
        <taxon>Stentoridae</taxon>
        <taxon>Stentor</taxon>
    </lineage>
</organism>
<dbReference type="PANTHER" id="PTHR10159">
    <property type="entry name" value="DUAL SPECIFICITY PROTEIN PHOSPHATASE"/>
    <property type="match status" value="1"/>
</dbReference>
<dbReference type="AlphaFoldDB" id="A0A1R2BJE4"/>
<evidence type="ECO:0000256" key="3">
    <source>
        <dbReference type="ARBA" id="ARBA00022801"/>
    </source>
</evidence>
<reference evidence="7 8" key="1">
    <citation type="submission" date="2016-11" db="EMBL/GenBank/DDBJ databases">
        <title>The macronuclear genome of Stentor coeruleus: a giant cell with tiny introns.</title>
        <authorList>
            <person name="Slabodnick M."/>
            <person name="Ruby J.G."/>
            <person name="Reiff S.B."/>
            <person name="Swart E.C."/>
            <person name="Gosai S."/>
            <person name="Prabakaran S."/>
            <person name="Witkowska E."/>
            <person name="Larue G.E."/>
            <person name="Fisher S."/>
            <person name="Freeman R.M."/>
            <person name="Gunawardena J."/>
            <person name="Chu W."/>
            <person name="Stover N.A."/>
            <person name="Gregory B.D."/>
            <person name="Nowacki M."/>
            <person name="Derisi J."/>
            <person name="Roy S.W."/>
            <person name="Marshall W.F."/>
            <person name="Sood P."/>
        </authorList>
    </citation>
    <scope>NUCLEOTIDE SEQUENCE [LARGE SCALE GENOMIC DNA]</scope>
    <source>
        <strain evidence="7">WM001</strain>
    </source>
</reference>
<evidence type="ECO:0000313" key="8">
    <source>
        <dbReference type="Proteomes" id="UP000187209"/>
    </source>
</evidence>
<dbReference type="CDD" id="cd14498">
    <property type="entry name" value="DSP"/>
    <property type="match status" value="1"/>
</dbReference>
<evidence type="ECO:0000259" key="5">
    <source>
        <dbReference type="PROSITE" id="PS50054"/>
    </source>
</evidence>
<dbReference type="InterPro" id="IPR000387">
    <property type="entry name" value="Tyr_Pase_dom"/>
</dbReference>
<dbReference type="InterPro" id="IPR000340">
    <property type="entry name" value="Dual-sp_phosphatase_cat-dom"/>
</dbReference>
<dbReference type="InterPro" id="IPR020422">
    <property type="entry name" value="TYR_PHOSPHATASE_DUAL_dom"/>
</dbReference>
<evidence type="ECO:0000259" key="6">
    <source>
        <dbReference type="PROSITE" id="PS50056"/>
    </source>
</evidence>
<protein>
    <recommendedName>
        <fullName evidence="2">protein-tyrosine-phosphatase</fullName>
        <ecNumber evidence="2">3.1.3.48</ecNumber>
    </recommendedName>
</protein>
<dbReference type="PROSITE" id="PS00383">
    <property type="entry name" value="TYR_PHOSPHATASE_1"/>
    <property type="match status" value="1"/>
</dbReference>
<feature type="domain" description="Tyrosine-protein phosphatase" evidence="5">
    <location>
        <begin position="14"/>
        <end position="156"/>
    </location>
</feature>
<comment type="similarity">
    <text evidence="1">Belongs to the protein-tyrosine phosphatase family. Non-receptor class dual specificity subfamily.</text>
</comment>
<dbReference type="SUPFAM" id="SSF52799">
    <property type="entry name" value="(Phosphotyrosine protein) phosphatases II"/>
    <property type="match status" value="1"/>
</dbReference>
<dbReference type="Gene3D" id="3.90.190.10">
    <property type="entry name" value="Protein tyrosine phosphatase superfamily"/>
    <property type="match status" value="1"/>
</dbReference>
<sequence>MESGKKVGKVSGPDYTNIDNFLYLGDLRTAKCLRTIQQLNIRHIVQLVATEDNPQVESSVRILKIPIKGGKSTDIRPVVEQALKYIHSAVSASENVLVHCKFGKNRSASIVIAYLMASKGITYIEAERFVKKKRPIVKIKLNTKNFLCGTGHEGLRKIMLS</sequence>
<dbReference type="EMBL" id="MPUH01000606">
    <property type="protein sequence ID" value="OMJ76878.1"/>
    <property type="molecule type" value="Genomic_DNA"/>
</dbReference>
<evidence type="ECO:0000313" key="7">
    <source>
        <dbReference type="EMBL" id="OMJ76878.1"/>
    </source>
</evidence>
<comment type="caution">
    <text evidence="7">The sequence shown here is derived from an EMBL/GenBank/DDBJ whole genome shotgun (WGS) entry which is preliminary data.</text>
</comment>
<accession>A0A1R2BJE4</accession>
<dbReference type="PROSITE" id="PS50056">
    <property type="entry name" value="TYR_PHOSPHATASE_2"/>
    <property type="match status" value="1"/>
</dbReference>
<dbReference type="GO" id="GO:0043409">
    <property type="term" value="P:negative regulation of MAPK cascade"/>
    <property type="evidence" value="ECO:0007669"/>
    <property type="project" value="TreeGrafter"/>
</dbReference>
<dbReference type="PANTHER" id="PTHR10159:SF519">
    <property type="entry name" value="DUAL SPECIFICITY PROTEIN PHOSPHATASE MPK3"/>
    <property type="match status" value="1"/>
</dbReference>
<dbReference type="InterPro" id="IPR029021">
    <property type="entry name" value="Prot-tyrosine_phosphatase-like"/>
</dbReference>
<dbReference type="GO" id="GO:0004725">
    <property type="term" value="F:protein tyrosine phosphatase activity"/>
    <property type="evidence" value="ECO:0007669"/>
    <property type="project" value="UniProtKB-EC"/>
</dbReference>
<dbReference type="Proteomes" id="UP000187209">
    <property type="component" value="Unassembled WGS sequence"/>
</dbReference>
<keyword evidence="3" id="KW-0378">Hydrolase</keyword>
<dbReference type="OrthoDB" id="10252009at2759"/>
<keyword evidence="4" id="KW-0904">Protein phosphatase</keyword>
<feature type="domain" description="Tyrosine specific protein phosphatases" evidence="6">
    <location>
        <begin position="80"/>
        <end position="135"/>
    </location>
</feature>
<name>A0A1R2BJE4_9CILI</name>
<dbReference type="PROSITE" id="PS50054">
    <property type="entry name" value="TYR_PHOSPHATASE_DUAL"/>
    <property type="match status" value="1"/>
</dbReference>
<keyword evidence="8" id="KW-1185">Reference proteome</keyword>
<evidence type="ECO:0000256" key="4">
    <source>
        <dbReference type="ARBA" id="ARBA00022912"/>
    </source>
</evidence>
<proteinExistence type="inferred from homology"/>
<evidence type="ECO:0000256" key="2">
    <source>
        <dbReference type="ARBA" id="ARBA00013064"/>
    </source>
</evidence>
<dbReference type="EC" id="3.1.3.48" evidence="2"/>